<dbReference type="Gene3D" id="2.160.20.10">
    <property type="entry name" value="Single-stranded right-handed beta-helix, Pectin lyase-like"/>
    <property type="match status" value="1"/>
</dbReference>
<reference evidence="3 4" key="1">
    <citation type="submission" date="2018-04" db="EMBL/GenBank/DDBJ databases">
        <title>Genomic Encyclopedia of Type Strains, Phase IV (KMG-IV): sequencing the most valuable type-strain genomes for metagenomic binning, comparative biology and taxonomic classification.</title>
        <authorList>
            <person name="Goeker M."/>
        </authorList>
    </citation>
    <scope>NUCLEOTIDE SEQUENCE [LARGE SCALE GENOMIC DNA]</scope>
    <source>
        <strain evidence="3 4">DSM 7138</strain>
    </source>
</reference>
<proteinExistence type="predicted"/>
<feature type="domain" description="Right handed beta helix" evidence="2">
    <location>
        <begin position="152"/>
        <end position="286"/>
    </location>
</feature>
<dbReference type="Pfam" id="PF13229">
    <property type="entry name" value="Beta_helix"/>
    <property type="match status" value="1"/>
</dbReference>
<feature type="compositionally biased region" description="Polar residues" evidence="1">
    <location>
        <begin position="62"/>
        <end position="75"/>
    </location>
</feature>
<protein>
    <submittedName>
        <fullName evidence="3">Parallel beta helix pectate lyase-like protein</fullName>
    </submittedName>
</protein>
<evidence type="ECO:0000313" key="4">
    <source>
        <dbReference type="Proteomes" id="UP000241247"/>
    </source>
</evidence>
<dbReference type="SMART" id="SM00710">
    <property type="entry name" value="PbH1"/>
    <property type="match status" value="6"/>
</dbReference>
<dbReference type="InterPro" id="IPR012334">
    <property type="entry name" value="Pectin_lyas_fold"/>
</dbReference>
<sequence length="317" mass="32951">MSCLAVSIRVAAPVAVLFVTLGMTVPPAPGTGSSSQQRQAFLYAAACEGDAGASTRAGFPDASNTGVPPGTQLTDYTGPMTIETPGTVIEGKIITGQLNVAAPDVVIKNCVVKFDGWWGIQAENGKNITVKNCKFIGPGYGAESNAAILGAGTFIGNDISKSENGIVLSGGSSVVKGNYIHDLEAAGEPHYDGISVQGGQNGVLIEGNTIDSRQTSNIIIKSDFGSINDVRVNNNLMIGDAGYAIYSYGGVNGYSTTGIKITNNHIEKGHWNYYAVQNSDTTFSGNIEYPKNKAPRPREVTPDNPLPSACGGADTQP</sequence>
<evidence type="ECO:0000313" key="3">
    <source>
        <dbReference type="EMBL" id="PTM97178.1"/>
    </source>
</evidence>
<accession>A0A2T5BDY6</accession>
<name>A0A2T5BDY6_MYCDI</name>
<dbReference type="InterPro" id="IPR039448">
    <property type="entry name" value="Beta_helix"/>
</dbReference>
<comment type="caution">
    <text evidence="3">The sequence shown here is derived from an EMBL/GenBank/DDBJ whole genome shotgun (WGS) entry which is preliminary data.</text>
</comment>
<keyword evidence="4" id="KW-1185">Reference proteome</keyword>
<feature type="region of interest" description="Disordered" evidence="1">
    <location>
        <begin position="58"/>
        <end position="77"/>
    </location>
</feature>
<keyword evidence="3" id="KW-0456">Lyase</keyword>
<dbReference type="EMBL" id="PZZZ01000002">
    <property type="protein sequence ID" value="PTM97178.1"/>
    <property type="molecule type" value="Genomic_DNA"/>
</dbReference>
<dbReference type="AlphaFoldDB" id="A0A2T5BDY6"/>
<dbReference type="Proteomes" id="UP000241247">
    <property type="component" value="Unassembled WGS sequence"/>
</dbReference>
<dbReference type="InterPro" id="IPR006626">
    <property type="entry name" value="PbH1"/>
</dbReference>
<organism evidence="3 4">
    <name type="scientific">Mycoplana dimorpha</name>
    <dbReference type="NCBI Taxonomy" id="28320"/>
    <lineage>
        <taxon>Bacteria</taxon>
        <taxon>Pseudomonadati</taxon>
        <taxon>Pseudomonadota</taxon>
        <taxon>Alphaproteobacteria</taxon>
        <taxon>Hyphomicrobiales</taxon>
        <taxon>Rhizobiaceae</taxon>
        <taxon>Mycoplana</taxon>
    </lineage>
</organism>
<feature type="region of interest" description="Disordered" evidence="1">
    <location>
        <begin position="290"/>
        <end position="317"/>
    </location>
</feature>
<gene>
    <name evidence="3" type="ORF">C7449_10246</name>
</gene>
<evidence type="ECO:0000256" key="1">
    <source>
        <dbReference type="SAM" id="MobiDB-lite"/>
    </source>
</evidence>
<dbReference type="SUPFAM" id="SSF51126">
    <property type="entry name" value="Pectin lyase-like"/>
    <property type="match status" value="1"/>
</dbReference>
<dbReference type="InterPro" id="IPR011050">
    <property type="entry name" value="Pectin_lyase_fold/virulence"/>
</dbReference>
<evidence type="ECO:0000259" key="2">
    <source>
        <dbReference type="Pfam" id="PF13229"/>
    </source>
</evidence>
<dbReference type="GO" id="GO:0016829">
    <property type="term" value="F:lyase activity"/>
    <property type="evidence" value="ECO:0007669"/>
    <property type="project" value="UniProtKB-KW"/>
</dbReference>